<feature type="chain" id="PRO_5046191302" evidence="5">
    <location>
        <begin position="38"/>
        <end position="306"/>
    </location>
</feature>
<evidence type="ECO:0000256" key="3">
    <source>
        <dbReference type="ARBA" id="ARBA00022801"/>
    </source>
</evidence>
<keyword evidence="3" id="KW-0378">Hydrolase</keyword>
<dbReference type="Pfam" id="PF01083">
    <property type="entry name" value="Cutinase"/>
    <property type="match status" value="1"/>
</dbReference>
<dbReference type="Gene3D" id="3.40.50.1820">
    <property type="entry name" value="alpha/beta hydrolase"/>
    <property type="match status" value="2"/>
</dbReference>
<evidence type="ECO:0000256" key="5">
    <source>
        <dbReference type="SAM" id="SignalP"/>
    </source>
</evidence>
<accession>A0ABT0T9Q1</accession>
<dbReference type="EMBL" id="JAMKFF010000004">
    <property type="protein sequence ID" value="MCL8493762.1"/>
    <property type="molecule type" value="Genomic_DNA"/>
</dbReference>
<keyword evidence="5" id="KW-0732">Signal</keyword>
<sequence length="306" mass="32481">MVPSPMLSRIASSVAAAVMAVSAFIVPQTISAPAAHADEQCPAVVVVAARGSGQNGQVYPTQYSNQGGRASNGWEGESIRAMLQGAEARYQATHGGNSLMKDVYVLGLEPQYYPATYPEYSVPNETVPNTAADLVRLATQYANPVINTAVSAINQFMYSVQTGNRGVTSAINSYEAATGCHPQYILSGYSQGAMILSNHEVELARRGQLAGVVTFGNPLTRAGDPAVVGATQGAGGPMGYFPQMRANVSRVDYCLPLDAVCDLSAQTLYAAKPTGGSHGQYFFTNHQWDNQVYDSIGHMVDGVRFR</sequence>
<keyword evidence="7" id="KW-1185">Reference proteome</keyword>
<dbReference type="Proteomes" id="UP001203579">
    <property type="component" value="Unassembled WGS sequence"/>
</dbReference>
<dbReference type="SMART" id="SM01110">
    <property type="entry name" value="Cutinase"/>
    <property type="match status" value="1"/>
</dbReference>
<keyword evidence="4" id="KW-1015">Disulfide bond</keyword>
<dbReference type="InterPro" id="IPR029058">
    <property type="entry name" value="AB_hydrolase_fold"/>
</dbReference>
<keyword evidence="2" id="KW-0719">Serine esterase</keyword>
<dbReference type="PANTHER" id="PTHR33630">
    <property type="entry name" value="CUTINASE RV1984C-RELATED-RELATED"/>
    <property type="match status" value="1"/>
</dbReference>
<comment type="similarity">
    <text evidence="1">Belongs to the cutinase family.</text>
</comment>
<dbReference type="RefSeq" id="WP_250224236.1">
    <property type="nucleotide sequence ID" value="NZ_JAMFTR010000004.1"/>
</dbReference>
<feature type="signal peptide" evidence="5">
    <location>
        <begin position="1"/>
        <end position="37"/>
    </location>
</feature>
<proteinExistence type="inferred from homology"/>
<reference evidence="6 7" key="1">
    <citation type="submission" date="2022-05" db="EMBL/GenBank/DDBJ databases">
        <title>Corynebacterium sp. B5-R-101 sp. nov., isolated from human feces.</title>
        <authorList>
            <person name="Shamsuzzaman M."/>
            <person name="Dahal R.H."/>
        </authorList>
    </citation>
    <scope>NUCLEOTIDE SEQUENCE [LARGE SCALE GENOMIC DNA]</scope>
    <source>
        <strain evidence="6 7">B5-R-101</strain>
    </source>
</reference>
<evidence type="ECO:0000313" key="6">
    <source>
        <dbReference type="EMBL" id="MCL8493762.1"/>
    </source>
</evidence>
<evidence type="ECO:0000256" key="2">
    <source>
        <dbReference type="ARBA" id="ARBA00022487"/>
    </source>
</evidence>
<comment type="caution">
    <text evidence="6">The sequence shown here is derived from an EMBL/GenBank/DDBJ whole genome shotgun (WGS) entry which is preliminary data.</text>
</comment>
<evidence type="ECO:0000313" key="7">
    <source>
        <dbReference type="Proteomes" id="UP001203579"/>
    </source>
</evidence>
<gene>
    <name evidence="6" type="ORF">M5J06_06410</name>
</gene>
<dbReference type="PANTHER" id="PTHR33630:SF9">
    <property type="entry name" value="CUTINASE 4"/>
    <property type="match status" value="1"/>
</dbReference>
<protein>
    <submittedName>
        <fullName evidence="6">Cutinase family protein</fullName>
    </submittedName>
</protein>
<evidence type="ECO:0000256" key="4">
    <source>
        <dbReference type="ARBA" id="ARBA00023157"/>
    </source>
</evidence>
<dbReference type="SUPFAM" id="SSF53474">
    <property type="entry name" value="alpha/beta-Hydrolases"/>
    <property type="match status" value="1"/>
</dbReference>
<dbReference type="InterPro" id="IPR000675">
    <property type="entry name" value="Cutinase/axe"/>
</dbReference>
<evidence type="ECO:0000256" key="1">
    <source>
        <dbReference type="ARBA" id="ARBA00007534"/>
    </source>
</evidence>
<organism evidence="6 7">
    <name type="scientific">Corynebacterium intestinale</name>
    <dbReference type="NCBI Taxonomy" id="2943492"/>
    <lineage>
        <taxon>Bacteria</taxon>
        <taxon>Bacillati</taxon>
        <taxon>Actinomycetota</taxon>
        <taxon>Actinomycetes</taxon>
        <taxon>Mycobacteriales</taxon>
        <taxon>Corynebacteriaceae</taxon>
        <taxon>Corynebacterium</taxon>
    </lineage>
</organism>
<name>A0ABT0T9Q1_9CORY</name>